<protein>
    <submittedName>
        <fullName evidence="2">PTS system mannose/fructose/sorbose family transporter subunit IID</fullName>
    </submittedName>
</protein>
<name>A0ABU4GGA4_9CLOT</name>
<reference evidence="2 3" key="1">
    <citation type="submission" date="2023-10" db="EMBL/GenBank/DDBJ databases">
        <title>A novel Glycoside Hydrolase 43-Like Enzyme from Clostrdium boliviensis is an Endo-xylanase, and a Candidate for Xylooligosaccharides Production from Different Xylan Substrates.</title>
        <authorList>
            <person name="Alvarez M.T."/>
            <person name="Rocabado-Villegas L.R."/>
            <person name="Salas-Veizaga D.M."/>
            <person name="Linares-Pasten J.A."/>
            <person name="Gudmundsdottir E.E."/>
            <person name="Hreggvidsson G.O."/>
            <person name="Adlercreutz P."/>
            <person name="Nordberg Karlsson E."/>
        </authorList>
    </citation>
    <scope>NUCLEOTIDE SEQUENCE [LARGE SCALE GENOMIC DNA]</scope>
    <source>
        <strain evidence="2 3">E-1</strain>
    </source>
</reference>
<feature type="transmembrane region" description="Helical" evidence="1">
    <location>
        <begin position="114"/>
        <end position="134"/>
    </location>
</feature>
<organism evidence="2 3">
    <name type="scientific">Clostridium boliviensis</name>
    <dbReference type="NCBI Taxonomy" id="318465"/>
    <lineage>
        <taxon>Bacteria</taxon>
        <taxon>Bacillati</taxon>
        <taxon>Bacillota</taxon>
        <taxon>Clostridia</taxon>
        <taxon>Eubacteriales</taxon>
        <taxon>Clostridiaceae</taxon>
        <taxon>Clostridium</taxon>
    </lineage>
</organism>
<proteinExistence type="predicted"/>
<keyword evidence="1" id="KW-1133">Transmembrane helix</keyword>
<dbReference type="InterPro" id="IPR004704">
    <property type="entry name" value="PTS_IID_man"/>
</dbReference>
<feature type="transmembrane region" description="Helical" evidence="1">
    <location>
        <begin position="183"/>
        <end position="205"/>
    </location>
</feature>
<feature type="transmembrane region" description="Helical" evidence="1">
    <location>
        <begin position="250"/>
        <end position="269"/>
    </location>
</feature>
<accession>A0ABU4GGA4</accession>
<keyword evidence="3" id="KW-1185">Reference proteome</keyword>
<feature type="transmembrane region" description="Helical" evidence="1">
    <location>
        <begin position="225"/>
        <end position="243"/>
    </location>
</feature>
<dbReference type="PANTHER" id="PTHR32502">
    <property type="entry name" value="N-ACETYLGALACTOSAMINE PERMEASE II COMPONENT-RELATED"/>
    <property type="match status" value="1"/>
</dbReference>
<keyword evidence="1" id="KW-0472">Membrane</keyword>
<feature type="transmembrane region" description="Helical" evidence="1">
    <location>
        <begin position="140"/>
        <end position="162"/>
    </location>
</feature>
<dbReference type="RefSeq" id="WP_318062869.1">
    <property type="nucleotide sequence ID" value="NZ_JAWONS010000096.1"/>
</dbReference>
<dbReference type="PANTHER" id="PTHR32502:SF23">
    <property type="entry name" value="TRANSPORT PROTEIN, PTS SYSTEM"/>
    <property type="match status" value="1"/>
</dbReference>
<keyword evidence="1" id="KW-0812">Transmembrane</keyword>
<dbReference type="Proteomes" id="UP001276854">
    <property type="component" value="Unassembled WGS sequence"/>
</dbReference>
<evidence type="ECO:0000313" key="3">
    <source>
        <dbReference type="Proteomes" id="UP001276854"/>
    </source>
</evidence>
<evidence type="ECO:0000256" key="1">
    <source>
        <dbReference type="SAM" id="Phobius"/>
    </source>
</evidence>
<dbReference type="Pfam" id="PF03613">
    <property type="entry name" value="EIID-AGA"/>
    <property type="match status" value="1"/>
</dbReference>
<dbReference type="EMBL" id="JAWONS010000096">
    <property type="protein sequence ID" value="MDW2796606.1"/>
    <property type="molecule type" value="Genomic_DNA"/>
</dbReference>
<evidence type="ECO:0000313" key="2">
    <source>
        <dbReference type="EMBL" id="MDW2796606.1"/>
    </source>
</evidence>
<comment type="caution">
    <text evidence="2">The sequence shown here is derived from an EMBL/GenBank/DDBJ whole genome shotgun (WGS) entry which is preliminary data.</text>
</comment>
<dbReference type="InterPro" id="IPR050303">
    <property type="entry name" value="GatZ_KbaZ_carbometab"/>
</dbReference>
<dbReference type="PROSITE" id="PS51108">
    <property type="entry name" value="PTS_EIID"/>
    <property type="match status" value="1"/>
</dbReference>
<sequence>MNKLTKKDVSRAVWTWLFFHQSSHNYERMMGCGFCHSLAKALKKMYGDDKDGLSEALTRNMTFFNTEPQLGSVIPGITLALEEAKAEHGDVDAELIVNTKSALMGPFAGIGDSILCGTYNPILLSIGIGLAAGGSPIGPLFFLLTWCLTVIPLKYFMFVKGYHLGLDIVKVFMNQEVKEKVMTALNVVGLIVIGGVASTTVSAPVKFAFASGDMVVALQTSILDKIMPGLLPMLLTILCWLVADKKGWSANKVILLILGIAFIMVFFGIM</sequence>
<gene>
    <name evidence="2" type="ORF">RZO55_03320</name>
</gene>